<dbReference type="EMBL" id="FNQB01000003">
    <property type="protein sequence ID" value="SDZ54776.1"/>
    <property type="molecule type" value="Genomic_DNA"/>
</dbReference>
<reference evidence="2" key="1">
    <citation type="submission" date="2016-10" db="EMBL/GenBank/DDBJ databases">
        <authorList>
            <person name="Varghese N."/>
            <person name="Submissions S."/>
        </authorList>
    </citation>
    <scope>NUCLEOTIDE SEQUENCE [LARGE SCALE GENOMIC DNA]</scope>
    <source>
        <strain evidence="2">DSM 44718</strain>
    </source>
</reference>
<protein>
    <submittedName>
        <fullName evidence="1">Uncharacterized protein</fullName>
    </submittedName>
</protein>
<keyword evidence="2" id="KW-1185">Reference proteome</keyword>
<accession>A0A1H3TX46</accession>
<dbReference type="RefSeq" id="WP_090800383.1">
    <property type="nucleotide sequence ID" value="NZ_BOND01000024.1"/>
</dbReference>
<name>A0A1H3TX46_9ACTN</name>
<dbReference type="STRING" id="137265.SAMN05421684_6530"/>
<proteinExistence type="predicted"/>
<evidence type="ECO:0000313" key="2">
    <source>
        <dbReference type="Proteomes" id="UP000199632"/>
    </source>
</evidence>
<dbReference type="AlphaFoldDB" id="A0A1H3TX46"/>
<evidence type="ECO:0000313" key="1">
    <source>
        <dbReference type="EMBL" id="SDZ54776.1"/>
    </source>
</evidence>
<dbReference type="OrthoDB" id="1150977at2"/>
<sequence length="103" mass="11852">MLIKIMDDWGCYPTWVWGPDKYGGLYEPHDPAELGLSPSLVGRLEAWQKWSDSMVNIADPHDSRPISDAEYDALAAEGRRLAIRVGDELRRARFWYYQDPEPA</sequence>
<gene>
    <name evidence="1" type="ORF">SAMN05421684_6530</name>
</gene>
<dbReference type="Proteomes" id="UP000199632">
    <property type="component" value="Unassembled WGS sequence"/>
</dbReference>
<organism evidence="1 2">
    <name type="scientific">Asanoa ishikariensis</name>
    <dbReference type="NCBI Taxonomy" id="137265"/>
    <lineage>
        <taxon>Bacteria</taxon>
        <taxon>Bacillati</taxon>
        <taxon>Actinomycetota</taxon>
        <taxon>Actinomycetes</taxon>
        <taxon>Micromonosporales</taxon>
        <taxon>Micromonosporaceae</taxon>
        <taxon>Asanoa</taxon>
    </lineage>
</organism>